<keyword evidence="1" id="KW-0175">Coiled coil</keyword>
<organism evidence="2">
    <name type="scientific">hydrothermal vent metagenome</name>
    <dbReference type="NCBI Taxonomy" id="652676"/>
    <lineage>
        <taxon>unclassified sequences</taxon>
        <taxon>metagenomes</taxon>
        <taxon>ecological metagenomes</taxon>
    </lineage>
</organism>
<accession>A0A3B1BP49</accession>
<evidence type="ECO:0000256" key="1">
    <source>
        <dbReference type="SAM" id="Coils"/>
    </source>
</evidence>
<dbReference type="EMBL" id="UOFX01000034">
    <property type="protein sequence ID" value="VAX08085.1"/>
    <property type="molecule type" value="Genomic_DNA"/>
</dbReference>
<proteinExistence type="predicted"/>
<dbReference type="Gene3D" id="3.40.50.410">
    <property type="entry name" value="von Willebrand factor, type A domain"/>
    <property type="match status" value="1"/>
</dbReference>
<dbReference type="InterPro" id="IPR036465">
    <property type="entry name" value="vWFA_dom_sf"/>
</dbReference>
<reference evidence="2" key="1">
    <citation type="submission" date="2018-06" db="EMBL/GenBank/DDBJ databases">
        <authorList>
            <person name="Zhirakovskaya E."/>
        </authorList>
    </citation>
    <scope>NUCLEOTIDE SEQUENCE</scope>
</reference>
<gene>
    <name evidence="2" type="ORF">MNBD_GAMMA26-1727</name>
</gene>
<name>A0A3B1BP49_9ZZZZ</name>
<dbReference type="SUPFAM" id="SSF53300">
    <property type="entry name" value="vWA-like"/>
    <property type="match status" value="1"/>
</dbReference>
<protein>
    <submittedName>
        <fullName evidence="2">Secreted protein, containing von Willebrand factor (VWF) type A domain</fullName>
    </submittedName>
</protein>
<feature type="coiled-coil region" evidence="1">
    <location>
        <begin position="89"/>
        <end position="116"/>
    </location>
</feature>
<evidence type="ECO:0000313" key="2">
    <source>
        <dbReference type="EMBL" id="VAX08085.1"/>
    </source>
</evidence>
<dbReference type="AlphaFoldDB" id="A0A3B1BP49"/>
<sequence>MRRQRAPVAIFSLAFLDIISCAFGAVVMLILLANNGDDGTFNDSSQITTIIQAITSAKSSIGELRQAQSDKLEQLKQMQADSASNRDNADALTADIARAKNNVQQLTDAASGLEQTMIERERAATQEGNAKERDAEVGGIPVDSEYVIFIIDTSGSMGRIWQNVLQTVSEVLNNHPRVKGFQVMSDNGVYLLSATKGRWRKDTPQQRASVLKAMRSWSASSSSSPLEGIEVALRTYAQKTDSLALYIFGDDYTGGSYDKSVARVNQLNTNKRTGKKVARIHGIGFISGNRPIAKFSTFMREVARQNNGTFMALAK</sequence>